<keyword evidence="1" id="KW-1133">Transmembrane helix</keyword>
<feature type="transmembrane region" description="Helical" evidence="1">
    <location>
        <begin position="6"/>
        <end position="25"/>
    </location>
</feature>
<name>A0ABY5JVN4_9BACI</name>
<sequence>MELLHILIILVIIICFFALAGTIFVTKRLDDNYERQKSFSSLSYIYFIGLPATILAAVLIWLFI</sequence>
<accession>A0ABY5JVN4</accession>
<feature type="transmembrane region" description="Helical" evidence="1">
    <location>
        <begin position="45"/>
        <end position="63"/>
    </location>
</feature>
<keyword evidence="1" id="KW-0812">Transmembrane</keyword>
<protein>
    <recommendedName>
        <fullName evidence="4">BshB3 potential contributor to bacillithiol synthesis</fullName>
    </recommendedName>
</protein>
<evidence type="ECO:0000313" key="3">
    <source>
        <dbReference type="Proteomes" id="UP001059773"/>
    </source>
</evidence>
<evidence type="ECO:0008006" key="4">
    <source>
        <dbReference type="Google" id="ProtNLM"/>
    </source>
</evidence>
<dbReference type="RefSeq" id="WP_256708309.1">
    <property type="nucleotide sequence ID" value="NZ_CP101914.1"/>
</dbReference>
<reference evidence="2" key="1">
    <citation type="submission" date="2022-07" db="EMBL/GenBank/DDBJ databases">
        <title>FELIX.</title>
        <authorList>
            <person name="Wan K.H."/>
            <person name="Park S."/>
            <person name="Lawrence Q."/>
            <person name="Eichenberger J.P."/>
            <person name="Booth B.W."/>
            <person name="Piaggio A.J."/>
            <person name="Chandler J.C."/>
            <person name="Franklin A.B."/>
            <person name="Celniker S.E."/>
        </authorList>
    </citation>
    <scope>NUCLEOTIDE SEQUENCE</scope>
    <source>
        <strain evidence="2">QA-1986 374</strain>
    </source>
</reference>
<dbReference type="Proteomes" id="UP001059773">
    <property type="component" value="Chromosome"/>
</dbReference>
<keyword evidence="3" id="KW-1185">Reference proteome</keyword>
<proteinExistence type="predicted"/>
<evidence type="ECO:0000313" key="2">
    <source>
        <dbReference type="EMBL" id="UUI03131.1"/>
    </source>
</evidence>
<evidence type="ECO:0000256" key="1">
    <source>
        <dbReference type="SAM" id="Phobius"/>
    </source>
</evidence>
<gene>
    <name evidence="2" type="ORF">NP439_24395</name>
</gene>
<dbReference type="EMBL" id="CP101914">
    <property type="protein sequence ID" value="UUI03131.1"/>
    <property type="molecule type" value="Genomic_DNA"/>
</dbReference>
<organism evidence="2 3">
    <name type="scientific">Oceanobacillus jeddahense</name>
    <dbReference type="NCBI Taxonomy" id="1462527"/>
    <lineage>
        <taxon>Bacteria</taxon>
        <taxon>Bacillati</taxon>
        <taxon>Bacillota</taxon>
        <taxon>Bacilli</taxon>
        <taxon>Bacillales</taxon>
        <taxon>Bacillaceae</taxon>
        <taxon>Oceanobacillus</taxon>
    </lineage>
</organism>
<keyword evidence="1" id="KW-0472">Membrane</keyword>